<dbReference type="RefSeq" id="WP_132408174.1">
    <property type="nucleotide sequence ID" value="NZ_SMKA01000079.1"/>
</dbReference>
<accession>A0A4R4Q093</accession>
<feature type="domain" description="HTH lacI-type" evidence="4">
    <location>
        <begin position="5"/>
        <end position="59"/>
    </location>
</feature>
<organism evidence="5 6">
    <name type="scientific">Kribbella albertanoniae</name>
    <dbReference type="NCBI Taxonomy" id="1266829"/>
    <lineage>
        <taxon>Bacteria</taxon>
        <taxon>Bacillati</taxon>
        <taxon>Actinomycetota</taxon>
        <taxon>Actinomycetes</taxon>
        <taxon>Propionibacteriales</taxon>
        <taxon>Kribbellaceae</taxon>
        <taxon>Kribbella</taxon>
    </lineage>
</organism>
<dbReference type="AlphaFoldDB" id="A0A4R4Q093"/>
<dbReference type="CDD" id="cd01392">
    <property type="entry name" value="HTH_LacI"/>
    <property type="match status" value="1"/>
</dbReference>
<dbReference type="PROSITE" id="PS00356">
    <property type="entry name" value="HTH_LACI_1"/>
    <property type="match status" value="1"/>
</dbReference>
<comment type="caution">
    <text evidence="5">The sequence shown here is derived from an EMBL/GenBank/DDBJ whole genome shotgun (WGS) entry which is preliminary data.</text>
</comment>
<dbReference type="InterPro" id="IPR000843">
    <property type="entry name" value="HTH_LacI"/>
</dbReference>
<keyword evidence="2" id="KW-0238">DNA-binding</keyword>
<protein>
    <submittedName>
        <fullName evidence="5">LacI family transcriptional regulator</fullName>
    </submittedName>
</protein>
<dbReference type="EMBL" id="SMKA01000079">
    <property type="protein sequence ID" value="TDC28326.1"/>
    <property type="molecule type" value="Genomic_DNA"/>
</dbReference>
<evidence type="ECO:0000256" key="3">
    <source>
        <dbReference type="ARBA" id="ARBA00023163"/>
    </source>
</evidence>
<keyword evidence="1" id="KW-0805">Transcription regulation</keyword>
<evidence type="ECO:0000313" key="5">
    <source>
        <dbReference type="EMBL" id="TDC28326.1"/>
    </source>
</evidence>
<dbReference type="CDD" id="cd06267">
    <property type="entry name" value="PBP1_LacI_sugar_binding-like"/>
    <property type="match status" value="1"/>
</dbReference>
<evidence type="ECO:0000256" key="2">
    <source>
        <dbReference type="ARBA" id="ARBA00023125"/>
    </source>
</evidence>
<dbReference type="InterPro" id="IPR028082">
    <property type="entry name" value="Peripla_BP_I"/>
</dbReference>
<evidence type="ECO:0000313" key="6">
    <source>
        <dbReference type="Proteomes" id="UP000295075"/>
    </source>
</evidence>
<dbReference type="Pfam" id="PF13377">
    <property type="entry name" value="Peripla_BP_3"/>
    <property type="match status" value="1"/>
</dbReference>
<dbReference type="InterPro" id="IPR010982">
    <property type="entry name" value="Lambda_DNA-bd_dom_sf"/>
</dbReference>
<dbReference type="SMART" id="SM00354">
    <property type="entry name" value="HTH_LACI"/>
    <property type="match status" value="1"/>
</dbReference>
<dbReference type="PROSITE" id="PS50932">
    <property type="entry name" value="HTH_LACI_2"/>
    <property type="match status" value="1"/>
</dbReference>
<dbReference type="InterPro" id="IPR046335">
    <property type="entry name" value="LacI/GalR-like_sensor"/>
</dbReference>
<evidence type="ECO:0000259" key="4">
    <source>
        <dbReference type="PROSITE" id="PS50932"/>
    </source>
</evidence>
<sequence>MVKRPTIADIAIQAGVSTGAVSYALNGRPGVSPATRDKILAIAEEIGWRPSLAARSLTGARVNAVGLIIPRPARVLGMEPFFMQFISGVESVLSANRTALLLQVVPDHDAADEAVRYWWAERRIDGVLVTDLWAQDQRPELLTQLGVPGVLVGRPRDGVDLPAVWSDDATAVESVVDYLVTIGHRRIARVAGLPSLEHTQIRTAAFQAAAARHGLESAPVISTDYTWEEGAQATRRLLTTADRPTAITYDNDLMAVAALSVAHELGISVPAQLSIVAGDDSQLCLVQHPSITALARDIVDYGARAAQTMLDLVEDGQASSQQVPTATLIPRASTATAP</sequence>
<dbReference type="OrthoDB" id="3324394at2"/>
<gene>
    <name evidence="5" type="ORF">E1261_18755</name>
</gene>
<reference evidence="5 6" key="1">
    <citation type="submission" date="2019-03" db="EMBL/GenBank/DDBJ databases">
        <title>Draft genome sequences of novel Actinobacteria.</title>
        <authorList>
            <person name="Sahin N."/>
            <person name="Ay H."/>
            <person name="Saygin H."/>
        </authorList>
    </citation>
    <scope>NUCLEOTIDE SEQUENCE [LARGE SCALE GENOMIC DNA]</scope>
    <source>
        <strain evidence="5 6">JCM 30547</strain>
    </source>
</reference>
<dbReference type="SUPFAM" id="SSF53822">
    <property type="entry name" value="Periplasmic binding protein-like I"/>
    <property type="match status" value="1"/>
</dbReference>
<dbReference type="Gene3D" id="3.40.50.2300">
    <property type="match status" value="2"/>
</dbReference>
<dbReference type="PANTHER" id="PTHR30146:SF155">
    <property type="entry name" value="ALANINE RACEMASE"/>
    <property type="match status" value="1"/>
</dbReference>
<dbReference type="SUPFAM" id="SSF47413">
    <property type="entry name" value="lambda repressor-like DNA-binding domains"/>
    <property type="match status" value="1"/>
</dbReference>
<evidence type="ECO:0000256" key="1">
    <source>
        <dbReference type="ARBA" id="ARBA00023015"/>
    </source>
</evidence>
<dbReference type="GO" id="GO:0003700">
    <property type="term" value="F:DNA-binding transcription factor activity"/>
    <property type="evidence" value="ECO:0007669"/>
    <property type="project" value="TreeGrafter"/>
</dbReference>
<name>A0A4R4Q093_9ACTN</name>
<dbReference type="Gene3D" id="1.10.260.40">
    <property type="entry name" value="lambda repressor-like DNA-binding domains"/>
    <property type="match status" value="1"/>
</dbReference>
<dbReference type="PANTHER" id="PTHR30146">
    <property type="entry name" value="LACI-RELATED TRANSCRIPTIONAL REPRESSOR"/>
    <property type="match status" value="1"/>
</dbReference>
<proteinExistence type="predicted"/>
<dbReference type="Pfam" id="PF00356">
    <property type="entry name" value="LacI"/>
    <property type="match status" value="1"/>
</dbReference>
<keyword evidence="3" id="KW-0804">Transcription</keyword>
<dbReference type="Proteomes" id="UP000295075">
    <property type="component" value="Unassembled WGS sequence"/>
</dbReference>
<dbReference type="GO" id="GO:0000976">
    <property type="term" value="F:transcription cis-regulatory region binding"/>
    <property type="evidence" value="ECO:0007669"/>
    <property type="project" value="TreeGrafter"/>
</dbReference>
<keyword evidence="6" id="KW-1185">Reference proteome</keyword>